<sequence>MESPFQPYFNTNYVPSDSDRVHIHQLLERPSQDVRDIDAEMAALRQQLGALTVKREERERYIAQHCAILHPIRVLPDEILRGIFDHCIPECRPFPDRNAVNFMAAEEAPLLLTFVCRRWRQVALDYSSLWD</sequence>
<evidence type="ECO:0000313" key="2">
    <source>
        <dbReference type="Proteomes" id="UP000298030"/>
    </source>
</evidence>
<proteinExistence type="predicted"/>
<dbReference type="AlphaFoldDB" id="A0A4Y7T661"/>
<accession>A0A4Y7T661</accession>
<comment type="caution">
    <text evidence="1">The sequence shown here is derived from an EMBL/GenBank/DDBJ whole genome shotgun (WGS) entry which is preliminary data.</text>
</comment>
<keyword evidence="2" id="KW-1185">Reference proteome</keyword>
<feature type="non-terminal residue" evidence="1">
    <location>
        <position position="131"/>
    </location>
</feature>
<evidence type="ECO:0000313" key="1">
    <source>
        <dbReference type="EMBL" id="TEB29438.1"/>
    </source>
</evidence>
<organism evidence="1 2">
    <name type="scientific">Coprinellus micaceus</name>
    <name type="common">Glistening ink-cap mushroom</name>
    <name type="synonym">Coprinus micaceus</name>
    <dbReference type="NCBI Taxonomy" id="71717"/>
    <lineage>
        <taxon>Eukaryota</taxon>
        <taxon>Fungi</taxon>
        <taxon>Dikarya</taxon>
        <taxon>Basidiomycota</taxon>
        <taxon>Agaricomycotina</taxon>
        <taxon>Agaricomycetes</taxon>
        <taxon>Agaricomycetidae</taxon>
        <taxon>Agaricales</taxon>
        <taxon>Agaricineae</taxon>
        <taxon>Psathyrellaceae</taxon>
        <taxon>Coprinellus</taxon>
    </lineage>
</organism>
<dbReference type="Gene3D" id="1.20.1280.50">
    <property type="match status" value="1"/>
</dbReference>
<dbReference type="OrthoDB" id="3221235at2759"/>
<protein>
    <submittedName>
        <fullName evidence="1">Uncharacterized protein</fullName>
    </submittedName>
</protein>
<name>A0A4Y7T661_COPMI</name>
<reference evidence="1 2" key="1">
    <citation type="journal article" date="2019" name="Nat. Ecol. Evol.">
        <title>Megaphylogeny resolves global patterns of mushroom evolution.</title>
        <authorList>
            <person name="Varga T."/>
            <person name="Krizsan K."/>
            <person name="Foldi C."/>
            <person name="Dima B."/>
            <person name="Sanchez-Garcia M."/>
            <person name="Sanchez-Ramirez S."/>
            <person name="Szollosi G.J."/>
            <person name="Szarkandi J.G."/>
            <person name="Papp V."/>
            <person name="Albert L."/>
            <person name="Andreopoulos W."/>
            <person name="Angelini C."/>
            <person name="Antonin V."/>
            <person name="Barry K.W."/>
            <person name="Bougher N.L."/>
            <person name="Buchanan P."/>
            <person name="Buyck B."/>
            <person name="Bense V."/>
            <person name="Catcheside P."/>
            <person name="Chovatia M."/>
            <person name="Cooper J."/>
            <person name="Damon W."/>
            <person name="Desjardin D."/>
            <person name="Finy P."/>
            <person name="Geml J."/>
            <person name="Haridas S."/>
            <person name="Hughes K."/>
            <person name="Justo A."/>
            <person name="Karasinski D."/>
            <person name="Kautmanova I."/>
            <person name="Kiss B."/>
            <person name="Kocsube S."/>
            <person name="Kotiranta H."/>
            <person name="LaButti K.M."/>
            <person name="Lechner B.E."/>
            <person name="Liimatainen K."/>
            <person name="Lipzen A."/>
            <person name="Lukacs Z."/>
            <person name="Mihaltcheva S."/>
            <person name="Morgado L.N."/>
            <person name="Niskanen T."/>
            <person name="Noordeloos M.E."/>
            <person name="Ohm R.A."/>
            <person name="Ortiz-Santana B."/>
            <person name="Ovrebo C."/>
            <person name="Racz N."/>
            <person name="Riley R."/>
            <person name="Savchenko A."/>
            <person name="Shiryaev A."/>
            <person name="Soop K."/>
            <person name="Spirin V."/>
            <person name="Szebenyi C."/>
            <person name="Tomsovsky M."/>
            <person name="Tulloss R.E."/>
            <person name="Uehling J."/>
            <person name="Grigoriev I.V."/>
            <person name="Vagvolgyi C."/>
            <person name="Papp T."/>
            <person name="Martin F.M."/>
            <person name="Miettinen O."/>
            <person name="Hibbett D.S."/>
            <person name="Nagy L.G."/>
        </authorList>
    </citation>
    <scope>NUCLEOTIDE SEQUENCE [LARGE SCALE GENOMIC DNA]</scope>
    <source>
        <strain evidence="1 2">FP101781</strain>
    </source>
</reference>
<dbReference type="EMBL" id="QPFP01000027">
    <property type="protein sequence ID" value="TEB29438.1"/>
    <property type="molecule type" value="Genomic_DNA"/>
</dbReference>
<gene>
    <name evidence="1" type="ORF">FA13DRAFT_1573937</name>
</gene>
<dbReference type="Proteomes" id="UP000298030">
    <property type="component" value="Unassembled WGS sequence"/>
</dbReference>